<dbReference type="PANTHER" id="PTHR12709:SF5">
    <property type="entry name" value="DNA-DIRECTED RNA POLYMERASE I SUBUNIT RPA43"/>
    <property type="match status" value="1"/>
</dbReference>
<dbReference type="AlphaFoldDB" id="A0A1W5CXS7"/>
<evidence type="ECO:0000256" key="3">
    <source>
        <dbReference type="ARBA" id="ARBA00022478"/>
    </source>
</evidence>
<dbReference type="PANTHER" id="PTHR12709">
    <property type="entry name" value="DNA-DIRECTED RNA POLYMERASE II, III"/>
    <property type="match status" value="1"/>
</dbReference>
<keyword evidence="5 7" id="KW-0804">Transcription</keyword>
<feature type="compositionally biased region" description="Basic and acidic residues" evidence="8">
    <location>
        <begin position="13"/>
        <end position="25"/>
    </location>
</feature>
<feature type="compositionally biased region" description="Basic and acidic residues" evidence="8">
    <location>
        <begin position="346"/>
        <end position="355"/>
    </location>
</feature>
<dbReference type="InterPro" id="IPR041178">
    <property type="entry name" value="RPA43_OB"/>
</dbReference>
<comment type="similarity">
    <text evidence="2">Belongs to the eukaryotic RPA43 RNA polymerase subunit family.</text>
</comment>
<evidence type="ECO:0000256" key="8">
    <source>
        <dbReference type="SAM" id="MobiDB-lite"/>
    </source>
</evidence>
<organism evidence="10 11">
    <name type="scientific">Lasallia pustulata</name>
    <dbReference type="NCBI Taxonomy" id="136370"/>
    <lineage>
        <taxon>Eukaryota</taxon>
        <taxon>Fungi</taxon>
        <taxon>Dikarya</taxon>
        <taxon>Ascomycota</taxon>
        <taxon>Pezizomycotina</taxon>
        <taxon>Lecanoromycetes</taxon>
        <taxon>OSLEUM clade</taxon>
        <taxon>Umbilicariomycetidae</taxon>
        <taxon>Umbilicariales</taxon>
        <taxon>Umbilicariaceae</taxon>
        <taxon>Lasallia</taxon>
    </lineage>
</organism>
<name>A0A1W5CXS7_9LECA</name>
<feature type="domain" description="RPA43 OB" evidence="9">
    <location>
        <begin position="178"/>
        <end position="299"/>
    </location>
</feature>
<evidence type="ECO:0000256" key="2">
    <source>
        <dbReference type="ARBA" id="ARBA00005930"/>
    </source>
</evidence>
<keyword evidence="4" id="KW-0597">Phosphoprotein</keyword>
<dbReference type="InterPro" id="IPR045113">
    <property type="entry name" value="Rpb7-like"/>
</dbReference>
<dbReference type="CDD" id="cd04328">
    <property type="entry name" value="RNAP_I_Rpa43_N"/>
    <property type="match status" value="1"/>
</dbReference>
<dbReference type="FunFam" id="3.30.1490.120:FF:000004">
    <property type="entry name" value="RNA polymerase I subunit Rpa43"/>
    <property type="match status" value="1"/>
</dbReference>
<dbReference type="EMBL" id="FWEW01000787">
    <property type="protein sequence ID" value="SLM35658.1"/>
    <property type="molecule type" value="Genomic_DNA"/>
</dbReference>
<protein>
    <recommendedName>
        <fullName evidence="7">DNA-directed RNA polymerase subunit</fullName>
    </recommendedName>
</protein>
<evidence type="ECO:0000256" key="5">
    <source>
        <dbReference type="ARBA" id="ARBA00023163"/>
    </source>
</evidence>
<dbReference type="Proteomes" id="UP000192927">
    <property type="component" value="Unassembled WGS sequence"/>
</dbReference>
<evidence type="ECO:0000256" key="4">
    <source>
        <dbReference type="ARBA" id="ARBA00022553"/>
    </source>
</evidence>
<evidence type="ECO:0000313" key="11">
    <source>
        <dbReference type="Proteomes" id="UP000192927"/>
    </source>
</evidence>
<keyword evidence="11" id="KW-1185">Reference proteome</keyword>
<comment type="function">
    <text evidence="7">DNA-dependent RNA polymerase which catalyzes the transcription of DNA into RNA using the four ribonucleoside triphosphates as substrates.</text>
</comment>
<dbReference type="GO" id="GO:0006362">
    <property type="term" value="P:transcription elongation by RNA polymerase I"/>
    <property type="evidence" value="ECO:0007669"/>
    <property type="project" value="UniProtKB-ARBA"/>
</dbReference>
<dbReference type="InterPro" id="IPR036898">
    <property type="entry name" value="RNA_pol_Rpb7-like_N_sf"/>
</dbReference>
<dbReference type="Gene3D" id="3.30.1490.120">
    <property type="entry name" value="RNA polymerase Rpb7-like, N-terminal domain"/>
    <property type="match status" value="1"/>
</dbReference>
<keyword evidence="6 7" id="KW-0539">Nucleus</keyword>
<proteinExistence type="inferred from homology"/>
<reference evidence="11" key="1">
    <citation type="submission" date="2017-03" db="EMBL/GenBank/DDBJ databases">
        <authorList>
            <person name="Sharma R."/>
            <person name="Thines M."/>
        </authorList>
    </citation>
    <scope>NUCLEOTIDE SEQUENCE [LARGE SCALE GENOMIC DNA]</scope>
</reference>
<dbReference type="InterPro" id="IPR041901">
    <property type="entry name" value="RNAP_I_Rpa43_N"/>
</dbReference>
<dbReference type="Gene3D" id="2.40.50.1060">
    <property type="match status" value="1"/>
</dbReference>
<evidence type="ECO:0000256" key="6">
    <source>
        <dbReference type="ARBA" id="ARBA00023242"/>
    </source>
</evidence>
<feature type="region of interest" description="Disordered" evidence="8">
    <location>
        <begin position="300"/>
        <end position="363"/>
    </location>
</feature>
<comment type="subcellular location">
    <subcellularLocation>
        <location evidence="1">Nucleus</location>
        <location evidence="1">Nucleolus</location>
    </subcellularLocation>
</comment>
<evidence type="ECO:0000313" key="10">
    <source>
        <dbReference type="EMBL" id="SLM35658.1"/>
    </source>
</evidence>
<feature type="compositionally biased region" description="Acidic residues" evidence="8">
    <location>
        <begin position="300"/>
        <end position="309"/>
    </location>
</feature>
<keyword evidence="3 7" id="KW-0240">DNA-directed RNA polymerase</keyword>
<dbReference type="Pfam" id="PF17875">
    <property type="entry name" value="RPA43_OB"/>
    <property type="match status" value="1"/>
</dbReference>
<feature type="region of interest" description="Disordered" evidence="8">
    <location>
        <begin position="1"/>
        <end position="83"/>
    </location>
</feature>
<evidence type="ECO:0000259" key="9">
    <source>
        <dbReference type="Pfam" id="PF17875"/>
    </source>
</evidence>
<dbReference type="GO" id="GO:0005736">
    <property type="term" value="C:RNA polymerase I complex"/>
    <property type="evidence" value="ECO:0007669"/>
    <property type="project" value="UniProtKB-ARBA"/>
</dbReference>
<sequence>MEGESPLGRTPKSHRESGDKAERKGEKKRKREIQEGTGKGEKKRKREIQEDTGLSPSKRHHPEKNPGSSAAQNDLAEVSGSANDSPFHLQTSSLYLALSPIAQLHPLQGLCAEHLSPLILTYYPPFHGVVLSYSNVRLSEDLRRPGASGPGEKVLAKSIDEYAVSFVWVTADFVVLEPRRRGWIEGWINLQNEGHLGLVCWNLFNASIDRSRLPREWKWIAGGMGGRRKSSLKKRGMGPKIEDMEHRHEANDVEEVDGHFEDSEGQKIEGKVRFRVRDVVPSSTSEPEKGFLSIEGTMLGDDEEEEDLVEQDKGKVRRKGRVPLQRRTQAGHTMAGALGNGQFDGVRADDGDRSWSAKHRPTH</sequence>
<accession>A0A1W5CXS7</accession>
<evidence type="ECO:0000256" key="7">
    <source>
        <dbReference type="RuleBase" id="RU369086"/>
    </source>
</evidence>
<evidence type="ECO:0000256" key="1">
    <source>
        <dbReference type="ARBA" id="ARBA00004604"/>
    </source>
</evidence>
<dbReference type="GO" id="GO:0006361">
    <property type="term" value="P:transcription initiation at RNA polymerase I promoter"/>
    <property type="evidence" value="ECO:0007669"/>
    <property type="project" value="UniProtKB-ARBA"/>
</dbReference>